<dbReference type="EMBL" id="DF977505">
    <property type="protein sequence ID" value="GAP91304.1"/>
    <property type="molecule type" value="Genomic_DNA"/>
</dbReference>
<sequence length="138" mass="14408">MRATLPAIALCAISAWAGAIPTMAEITTRQQDTAFWYFITEAAACGYFGCLSANYVVFGPPNTVPGAPAFAARCNTLSGCVNTVAGSDIHASLYPATLGPLTLTQTFTFEGKNVTVTGVSDWSGTWETAFTIPVTVTA</sequence>
<reference evidence="2" key="1">
    <citation type="submission" date="2016-03" db="EMBL/GenBank/DDBJ databases">
        <title>Draft genome sequence of Rosellinia necatrix.</title>
        <authorList>
            <person name="Kanematsu S."/>
        </authorList>
    </citation>
    <scope>NUCLEOTIDE SEQUENCE [LARGE SCALE GENOMIC DNA]</scope>
    <source>
        <strain evidence="2">W97</strain>
    </source>
</reference>
<feature type="chain" id="PRO_5046057169" description="Secreted protein" evidence="1">
    <location>
        <begin position="20"/>
        <end position="138"/>
    </location>
</feature>
<keyword evidence="3" id="KW-1185">Reference proteome</keyword>
<organism evidence="2">
    <name type="scientific">Rosellinia necatrix</name>
    <name type="common">White root-rot fungus</name>
    <dbReference type="NCBI Taxonomy" id="77044"/>
    <lineage>
        <taxon>Eukaryota</taxon>
        <taxon>Fungi</taxon>
        <taxon>Dikarya</taxon>
        <taxon>Ascomycota</taxon>
        <taxon>Pezizomycotina</taxon>
        <taxon>Sordariomycetes</taxon>
        <taxon>Xylariomycetidae</taxon>
        <taxon>Xylariales</taxon>
        <taxon>Xylariaceae</taxon>
        <taxon>Rosellinia</taxon>
    </lineage>
</organism>
<evidence type="ECO:0000313" key="2">
    <source>
        <dbReference type="EMBL" id="GAP91304.1"/>
    </source>
</evidence>
<feature type="signal peptide" evidence="1">
    <location>
        <begin position="1"/>
        <end position="19"/>
    </location>
</feature>
<protein>
    <recommendedName>
        <fullName evidence="4">Secreted protein</fullName>
    </recommendedName>
</protein>
<gene>
    <name evidence="2" type="ORF">SAMD00023353_6000720</name>
</gene>
<keyword evidence="1" id="KW-0732">Signal</keyword>
<dbReference type="OrthoDB" id="4677646at2759"/>
<evidence type="ECO:0008006" key="4">
    <source>
        <dbReference type="Google" id="ProtNLM"/>
    </source>
</evidence>
<dbReference type="Proteomes" id="UP000054516">
    <property type="component" value="Unassembled WGS sequence"/>
</dbReference>
<name>A0A1W2TS38_ROSNE</name>
<accession>A0A1W2TS38</accession>
<evidence type="ECO:0000313" key="3">
    <source>
        <dbReference type="Proteomes" id="UP000054516"/>
    </source>
</evidence>
<proteinExistence type="predicted"/>
<evidence type="ECO:0000256" key="1">
    <source>
        <dbReference type="SAM" id="SignalP"/>
    </source>
</evidence>
<dbReference type="AlphaFoldDB" id="A0A1W2TS38"/>